<name>A0A835VCJ4_VANPL</name>
<sequence>MKEVIDRKPAIDLENREGEEMESLKGEVEFREVRFSYPARAETEVLKGFSMKVLACKTVALVGESGSGKSTAIALLQRFYDPTGGKILLDGVEISRLRLKWLREQMGLVSQEPALFATTIKENILFGKEDATLEEVIAATKVANAHDFISHLPWGYDTQVGEQGGQLSGGQKQRIAIARAIIRCPKILLLDEATSALDSESERIVQGAIDAAAAGCTTIVIAHRLSTVRNADTIAFVYEGQVIESGTHDELLANPNSRYSFLASLNKNTADVNMNHSSILSPVTGQSFSSTPNARSFSEGESAFDNGEQGLECKKVRQARPSFLRLLMLNAPEWPQAVLGFTGCLLVGAVQTLYGYLMGSIVPIYFLKDHEEMMKKLNRYSMFMIALAIYSFLANVLRHYNLAAMGEYLTKRVRERMLSKVLTFELGWFDQAENSSGAICSKLAKDASVVRSLVGDRMGLIIQAISAVTISLTMGLLLAWRLAAVIISMHPVLILSFYAKIVLLKKFSKMALKAQSESSKVAAEAINNHRTVTAFYSKNRILRHFELTQAAPRQEGIRQSWLAGIGLGLSQCITHSCAGLAFWYGGYLVLHGQITSKDYFRVLSIVLGTARVVADACAMTSDLTKGAETVASVIDIFDRATNIEPNGQNGLQEKSINGDIVFSKVNFAYPTRSNVTVLRSFTLAIKAGRSTALVGPSGSGKSTIICLIERFYDPIAGEVRIDGRNIKTYNLRSLRRHIALVDQEPALLGSTVRECITYGAEVGVTDAEVEAAARAANAHGFISGLTNGYHTSLGERGAQLSGGQKQRIAIARAIVRNPAILLLDEATSALDGKSEKVVQEALERVMVGRTTVLVAHRLSTVRKCDRIAVLEQGVVVEKGKHASLMAMGSTGKYYNLVSLQTAETNISNQ</sequence>
<evidence type="ECO:0000256" key="7">
    <source>
        <dbReference type="ARBA" id="ARBA00022840"/>
    </source>
</evidence>
<dbReference type="InterPro" id="IPR003439">
    <property type="entry name" value="ABC_transporter-like_ATP-bd"/>
</dbReference>
<comment type="similarity">
    <text evidence="2">Belongs to the ABC transporter superfamily. ABCB family. Multidrug resistance exporter (TC 3.A.1.201) subfamily.</text>
</comment>
<dbReference type="SUPFAM" id="SSF52540">
    <property type="entry name" value="P-loop containing nucleoside triphosphate hydrolases"/>
    <property type="match status" value="2"/>
</dbReference>
<feature type="domain" description="ABC transporter" evidence="12">
    <location>
        <begin position="660"/>
        <end position="897"/>
    </location>
</feature>
<evidence type="ECO:0000259" key="13">
    <source>
        <dbReference type="PROSITE" id="PS50929"/>
    </source>
</evidence>
<dbReference type="PROSITE" id="PS50929">
    <property type="entry name" value="ABC_TM1F"/>
    <property type="match status" value="1"/>
</dbReference>
<dbReference type="Proteomes" id="UP000639772">
    <property type="component" value="Unassembled WGS sequence"/>
</dbReference>
<feature type="domain" description="ABC transporter" evidence="12">
    <location>
        <begin position="28"/>
        <end position="264"/>
    </location>
</feature>
<keyword evidence="6" id="KW-0547">Nucleotide-binding</keyword>
<dbReference type="Gene3D" id="1.20.1560.10">
    <property type="entry name" value="ABC transporter type 1, transmembrane domain"/>
    <property type="match status" value="1"/>
</dbReference>
<comment type="caution">
    <text evidence="14">The sequence shown here is derived from an EMBL/GenBank/DDBJ whole genome shotgun (WGS) entry which is preliminary data.</text>
</comment>
<dbReference type="OrthoDB" id="6500128at2759"/>
<evidence type="ECO:0000256" key="3">
    <source>
        <dbReference type="ARBA" id="ARBA00022448"/>
    </source>
</evidence>
<feature type="transmembrane region" description="Helical" evidence="11">
    <location>
        <begin position="377"/>
        <end position="397"/>
    </location>
</feature>
<dbReference type="FunFam" id="1.20.1560.10:FF:000009">
    <property type="entry name" value="ABC transporter B family member 1"/>
    <property type="match status" value="1"/>
</dbReference>
<keyword evidence="5" id="KW-0677">Repeat</keyword>
<dbReference type="Pfam" id="PF00664">
    <property type="entry name" value="ABC_membrane"/>
    <property type="match status" value="1"/>
</dbReference>
<dbReference type="AlphaFoldDB" id="A0A835VCJ4"/>
<evidence type="ECO:0000313" key="17">
    <source>
        <dbReference type="Proteomes" id="UP000639772"/>
    </source>
</evidence>
<evidence type="ECO:0000256" key="8">
    <source>
        <dbReference type="ARBA" id="ARBA00022989"/>
    </source>
</evidence>
<organism evidence="14 16">
    <name type="scientific">Vanilla planifolia</name>
    <name type="common">Vanilla</name>
    <dbReference type="NCBI Taxonomy" id="51239"/>
    <lineage>
        <taxon>Eukaryota</taxon>
        <taxon>Viridiplantae</taxon>
        <taxon>Streptophyta</taxon>
        <taxon>Embryophyta</taxon>
        <taxon>Tracheophyta</taxon>
        <taxon>Spermatophyta</taxon>
        <taxon>Magnoliopsida</taxon>
        <taxon>Liliopsida</taxon>
        <taxon>Asparagales</taxon>
        <taxon>Orchidaceae</taxon>
        <taxon>Vanilloideae</taxon>
        <taxon>Vanilleae</taxon>
        <taxon>Vanilla</taxon>
    </lineage>
</organism>
<dbReference type="GO" id="GO:0005524">
    <property type="term" value="F:ATP binding"/>
    <property type="evidence" value="ECO:0007669"/>
    <property type="project" value="UniProtKB-KW"/>
</dbReference>
<feature type="domain" description="ABC transmembrane type-1" evidence="13">
    <location>
        <begin position="338"/>
        <end position="625"/>
    </location>
</feature>
<dbReference type="Proteomes" id="UP000636800">
    <property type="component" value="Chromosome 2"/>
</dbReference>
<accession>A0A835VCJ4</accession>
<keyword evidence="4 11" id="KW-0812">Transmembrane</keyword>
<keyword evidence="16" id="KW-1185">Reference proteome</keyword>
<evidence type="ECO:0000313" key="14">
    <source>
        <dbReference type="EMBL" id="KAG0491336.1"/>
    </source>
</evidence>
<evidence type="ECO:0000256" key="6">
    <source>
        <dbReference type="ARBA" id="ARBA00022741"/>
    </source>
</evidence>
<dbReference type="FunFam" id="3.40.50.300:FF:000205">
    <property type="entry name" value="ABC transporter B family member 4"/>
    <property type="match status" value="2"/>
</dbReference>
<dbReference type="PANTHER" id="PTHR45136">
    <property type="entry name" value="ABC TRANSPORTER DOMAIN-CONTAINING PROTEIN"/>
    <property type="match status" value="1"/>
</dbReference>
<evidence type="ECO:0000256" key="1">
    <source>
        <dbReference type="ARBA" id="ARBA00004141"/>
    </source>
</evidence>
<evidence type="ECO:0000256" key="11">
    <source>
        <dbReference type="SAM" id="Phobius"/>
    </source>
</evidence>
<feature type="transmembrane region" description="Helical" evidence="11">
    <location>
        <begin position="460"/>
        <end position="480"/>
    </location>
</feature>
<comment type="subcellular location">
    <subcellularLocation>
        <location evidence="1">Membrane</location>
        <topology evidence="1">Multi-pass membrane protein</topology>
    </subcellularLocation>
</comment>
<evidence type="ECO:0000256" key="10">
    <source>
        <dbReference type="ARBA" id="ARBA00023180"/>
    </source>
</evidence>
<dbReference type="SMART" id="SM00382">
    <property type="entry name" value="AAA"/>
    <property type="match status" value="2"/>
</dbReference>
<dbReference type="InterPro" id="IPR011527">
    <property type="entry name" value="ABC1_TM_dom"/>
</dbReference>
<keyword evidence="7" id="KW-0067">ATP-binding</keyword>
<dbReference type="CDD" id="cd03249">
    <property type="entry name" value="ABC_MTABC3_MDL1_MDL2"/>
    <property type="match status" value="2"/>
</dbReference>
<dbReference type="Gene3D" id="3.40.50.300">
    <property type="entry name" value="P-loop containing nucleotide triphosphate hydrolases"/>
    <property type="match status" value="2"/>
</dbReference>
<keyword evidence="10" id="KW-0325">Glycoprotein</keyword>
<evidence type="ECO:0000256" key="4">
    <source>
        <dbReference type="ARBA" id="ARBA00022692"/>
    </source>
</evidence>
<feature type="transmembrane region" description="Helical" evidence="11">
    <location>
        <begin position="337"/>
        <end position="357"/>
    </location>
</feature>
<gene>
    <name evidence="15" type="ORF">HPP92_004316</name>
    <name evidence="14" type="ORF">HPP92_004734</name>
</gene>
<dbReference type="GO" id="GO:0010329">
    <property type="term" value="F:auxin efflux transmembrane transporter activity"/>
    <property type="evidence" value="ECO:0007669"/>
    <property type="project" value="UniProtKB-ARBA"/>
</dbReference>
<proteinExistence type="inferred from homology"/>
<dbReference type="PANTHER" id="PTHR45136:SF2">
    <property type="entry name" value="ABC TRANSPORTER DOMAIN-CONTAINING PROTEIN"/>
    <property type="match status" value="1"/>
</dbReference>
<evidence type="ECO:0000313" key="15">
    <source>
        <dbReference type="EMBL" id="KAG0493322.1"/>
    </source>
</evidence>
<evidence type="ECO:0000256" key="5">
    <source>
        <dbReference type="ARBA" id="ARBA00022737"/>
    </source>
</evidence>
<evidence type="ECO:0000259" key="12">
    <source>
        <dbReference type="PROSITE" id="PS50893"/>
    </source>
</evidence>
<dbReference type="InterPro" id="IPR017871">
    <property type="entry name" value="ABC_transporter-like_CS"/>
</dbReference>
<keyword evidence="9 11" id="KW-0472">Membrane</keyword>
<dbReference type="SUPFAM" id="SSF90123">
    <property type="entry name" value="ABC transporter transmembrane region"/>
    <property type="match status" value="1"/>
</dbReference>
<dbReference type="PROSITE" id="PS50893">
    <property type="entry name" value="ABC_TRANSPORTER_2"/>
    <property type="match status" value="2"/>
</dbReference>
<dbReference type="EMBL" id="JADCNM010000002">
    <property type="protein sequence ID" value="KAG0493322.1"/>
    <property type="molecule type" value="Genomic_DNA"/>
</dbReference>
<keyword evidence="8 11" id="KW-1133">Transmembrane helix</keyword>
<dbReference type="InterPro" id="IPR036640">
    <property type="entry name" value="ABC1_TM_sf"/>
</dbReference>
<dbReference type="EMBL" id="JADCNL010000002">
    <property type="protein sequence ID" value="KAG0491336.1"/>
    <property type="molecule type" value="Genomic_DNA"/>
</dbReference>
<feature type="transmembrane region" description="Helical" evidence="11">
    <location>
        <begin position="486"/>
        <end position="503"/>
    </location>
</feature>
<protein>
    <submittedName>
        <fullName evidence="14">Uncharacterized protein</fullName>
    </submittedName>
</protein>
<dbReference type="Pfam" id="PF00005">
    <property type="entry name" value="ABC_tran"/>
    <property type="match status" value="2"/>
</dbReference>
<dbReference type="InterPro" id="IPR027417">
    <property type="entry name" value="P-loop_NTPase"/>
</dbReference>
<evidence type="ECO:0000313" key="16">
    <source>
        <dbReference type="Proteomes" id="UP000636800"/>
    </source>
</evidence>
<keyword evidence="3" id="KW-0813">Transport</keyword>
<dbReference type="CDD" id="cd18578">
    <property type="entry name" value="ABC_6TM_Pgp_ABCB1_D2_like"/>
    <property type="match status" value="1"/>
</dbReference>
<dbReference type="PROSITE" id="PS00211">
    <property type="entry name" value="ABC_TRANSPORTER_1"/>
    <property type="match status" value="2"/>
</dbReference>
<reference evidence="16 17" key="1">
    <citation type="journal article" date="2020" name="Nat. Food">
        <title>A phased Vanilla planifolia genome enables genetic improvement of flavour and production.</title>
        <authorList>
            <person name="Hasing T."/>
            <person name="Tang H."/>
            <person name="Brym M."/>
            <person name="Khazi F."/>
            <person name="Huang T."/>
            <person name="Chambers A.H."/>
        </authorList>
    </citation>
    <scope>NUCLEOTIDE SEQUENCE [LARGE SCALE GENOMIC DNA]</scope>
    <source>
        <tissue evidence="14">Leaf</tissue>
    </source>
</reference>
<dbReference type="InterPro" id="IPR003593">
    <property type="entry name" value="AAA+_ATPase"/>
</dbReference>
<evidence type="ECO:0000256" key="9">
    <source>
        <dbReference type="ARBA" id="ARBA00023136"/>
    </source>
</evidence>
<dbReference type="GO" id="GO:0005886">
    <property type="term" value="C:plasma membrane"/>
    <property type="evidence" value="ECO:0007669"/>
    <property type="project" value="UniProtKB-ARBA"/>
</dbReference>
<evidence type="ECO:0000256" key="2">
    <source>
        <dbReference type="ARBA" id="ARBA00007577"/>
    </source>
</evidence>
<dbReference type="GO" id="GO:0016887">
    <property type="term" value="F:ATP hydrolysis activity"/>
    <property type="evidence" value="ECO:0007669"/>
    <property type="project" value="InterPro"/>
</dbReference>
<dbReference type="GO" id="GO:0140359">
    <property type="term" value="F:ABC-type transporter activity"/>
    <property type="evidence" value="ECO:0007669"/>
    <property type="project" value="InterPro"/>
</dbReference>